<evidence type="ECO:0000256" key="2">
    <source>
        <dbReference type="ARBA" id="ARBA00022679"/>
    </source>
</evidence>
<feature type="binding site" evidence="6">
    <location>
        <begin position="177"/>
        <end position="181"/>
    </location>
    <ligand>
        <name>ATP</name>
        <dbReference type="ChEBI" id="CHEBI:30616"/>
    </ligand>
</feature>
<dbReference type="PROSITE" id="PS01076">
    <property type="entry name" value="ACETATE_KINASE_2"/>
    <property type="match status" value="1"/>
</dbReference>
<evidence type="ECO:0000313" key="8">
    <source>
        <dbReference type="EMBL" id="PIV52097.1"/>
    </source>
</evidence>
<organism evidence="8 9">
    <name type="scientific">Candidatus Falkowbacteria bacterium CG02_land_8_20_14_3_00_36_14</name>
    <dbReference type="NCBI Taxonomy" id="1974560"/>
    <lineage>
        <taxon>Bacteria</taxon>
        <taxon>Candidatus Falkowiibacteriota</taxon>
    </lineage>
</organism>
<evidence type="ECO:0000256" key="6">
    <source>
        <dbReference type="HAMAP-Rule" id="MF_00020"/>
    </source>
</evidence>
<dbReference type="GO" id="GO:0008776">
    <property type="term" value="F:acetate kinase activity"/>
    <property type="evidence" value="ECO:0007669"/>
    <property type="project" value="UniProtKB-UniRule"/>
</dbReference>
<dbReference type="Gene3D" id="3.30.420.40">
    <property type="match status" value="2"/>
</dbReference>
<evidence type="ECO:0000256" key="1">
    <source>
        <dbReference type="ARBA" id="ARBA00008748"/>
    </source>
</evidence>
<feature type="site" description="Transition state stabilizer" evidence="6">
    <location>
        <position position="149"/>
    </location>
</feature>
<feature type="binding site" evidence="6">
    <location>
        <position position="8"/>
    </location>
    <ligand>
        <name>Mg(2+)</name>
        <dbReference type="ChEBI" id="CHEBI:18420"/>
    </ligand>
</feature>
<gene>
    <name evidence="6" type="primary">ackA</name>
    <name evidence="8" type="ORF">COS18_00525</name>
</gene>
<dbReference type="GO" id="GO:0005737">
    <property type="term" value="C:cytoplasm"/>
    <property type="evidence" value="ECO:0007669"/>
    <property type="project" value="UniProtKB-SubCell"/>
</dbReference>
<keyword evidence="2 6" id="KW-0808">Transferase</keyword>
<evidence type="ECO:0000256" key="7">
    <source>
        <dbReference type="RuleBase" id="RU003835"/>
    </source>
</evidence>
<dbReference type="Pfam" id="PF00871">
    <property type="entry name" value="Acetate_kinase"/>
    <property type="match status" value="1"/>
</dbReference>
<comment type="function">
    <text evidence="6">Catalyzes the formation of acetyl phosphate from acetate and ATP. Can also catalyze the reverse reaction.</text>
</comment>
<dbReference type="Proteomes" id="UP000228896">
    <property type="component" value="Unassembled WGS sequence"/>
</dbReference>
<dbReference type="PANTHER" id="PTHR21060">
    <property type="entry name" value="ACETATE KINASE"/>
    <property type="match status" value="1"/>
</dbReference>
<comment type="catalytic activity">
    <reaction evidence="6">
        <text>acetate + ATP = acetyl phosphate + ADP</text>
        <dbReference type="Rhea" id="RHEA:11352"/>
        <dbReference type="ChEBI" id="CHEBI:22191"/>
        <dbReference type="ChEBI" id="CHEBI:30089"/>
        <dbReference type="ChEBI" id="CHEBI:30616"/>
        <dbReference type="ChEBI" id="CHEBI:456216"/>
        <dbReference type="EC" id="2.7.2.1"/>
    </reaction>
</comment>
<name>A0A2M7DQP9_9BACT</name>
<keyword evidence="5 6" id="KW-0067">ATP-binding</keyword>
<proteinExistence type="inferred from homology"/>
<feature type="site" description="Transition state stabilizer" evidence="6">
    <location>
        <position position="210"/>
    </location>
</feature>
<dbReference type="InterPro" id="IPR004372">
    <property type="entry name" value="Ac/propionate_kinase"/>
</dbReference>
<dbReference type="PIRSF" id="PIRSF000722">
    <property type="entry name" value="Acetate_prop_kin"/>
    <property type="match status" value="1"/>
</dbReference>
<feature type="active site" description="Proton donor/acceptor" evidence="6">
    <location>
        <position position="117"/>
    </location>
</feature>
<keyword evidence="6" id="KW-0479">Metal-binding</keyword>
<dbReference type="SUPFAM" id="SSF53067">
    <property type="entry name" value="Actin-like ATPase domain"/>
    <property type="match status" value="2"/>
</dbReference>
<dbReference type="InterPro" id="IPR043129">
    <property type="entry name" value="ATPase_NBD"/>
</dbReference>
<comment type="caution">
    <text evidence="8">The sequence shown here is derived from an EMBL/GenBank/DDBJ whole genome shotgun (WGS) entry which is preliminary data.</text>
</comment>
<dbReference type="EMBL" id="PETS01000009">
    <property type="protein sequence ID" value="PIV52097.1"/>
    <property type="molecule type" value="Genomic_DNA"/>
</dbReference>
<comment type="caution">
    <text evidence="6">Lacks conserved residue(s) required for the propagation of feature annotation.</text>
</comment>
<evidence type="ECO:0000313" key="9">
    <source>
        <dbReference type="Proteomes" id="UP000228896"/>
    </source>
</evidence>
<dbReference type="HAMAP" id="MF_00020">
    <property type="entry name" value="Acetate_kinase"/>
    <property type="match status" value="1"/>
</dbReference>
<feature type="binding site" evidence="6">
    <location>
        <position position="60"/>
    </location>
    <ligand>
        <name>substrate</name>
    </ligand>
</feature>
<dbReference type="AlphaFoldDB" id="A0A2M7DQP9"/>
<dbReference type="PRINTS" id="PR00471">
    <property type="entry name" value="ACETATEKNASE"/>
</dbReference>
<evidence type="ECO:0000256" key="4">
    <source>
        <dbReference type="ARBA" id="ARBA00022777"/>
    </source>
</evidence>
<keyword evidence="6" id="KW-0460">Magnesium</keyword>
<keyword evidence="6" id="KW-0963">Cytoplasm</keyword>
<comment type="cofactor">
    <cofactor evidence="6">
        <name>Mg(2+)</name>
        <dbReference type="ChEBI" id="CHEBI:18420"/>
    </cofactor>
    <cofactor evidence="6">
        <name>Mn(2+)</name>
        <dbReference type="ChEBI" id="CHEBI:29035"/>
    </cofactor>
    <text evidence="6">Mg(2+). Can also accept Mn(2+).</text>
</comment>
<dbReference type="GO" id="GO:0000287">
    <property type="term" value="F:magnesium ion binding"/>
    <property type="evidence" value="ECO:0007669"/>
    <property type="project" value="UniProtKB-UniRule"/>
</dbReference>
<dbReference type="GO" id="GO:0006083">
    <property type="term" value="P:acetate metabolic process"/>
    <property type="evidence" value="ECO:0007669"/>
    <property type="project" value="TreeGrafter"/>
</dbReference>
<dbReference type="InterPro" id="IPR023865">
    <property type="entry name" value="Aliphatic_acid_kinase_CS"/>
</dbReference>
<dbReference type="UniPathway" id="UPA00340">
    <property type="reaction ID" value="UER00458"/>
</dbReference>
<evidence type="ECO:0000256" key="3">
    <source>
        <dbReference type="ARBA" id="ARBA00022741"/>
    </source>
</evidence>
<protein>
    <recommendedName>
        <fullName evidence="6">Acetate kinase</fullName>
        <ecNumber evidence="6">2.7.2.1</ecNumber>
    </recommendedName>
    <alternativeName>
        <fullName evidence="6">Acetokinase</fullName>
    </alternativeName>
</protein>
<comment type="subcellular location">
    <subcellularLocation>
        <location evidence="6">Cytoplasm</location>
    </subcellularLocation>
</comment>
<dbReference type="NCBIfam" id="TIGR00016">
    <property type="entry name" value="ackA"/>
    <property type="match status" value="1"/>
</dbReference>
<dbReference type="InterPro" id="IPR000890">
    <property type="entry name" value="Aliphatic_acid_kin_short-chain"/>
</dbReference>
<keyword evidence="4 6" id="KW-0418">Kinase</keyword>
<accession>A0A2M7DQP9</accession>
<dbReference type="PROSITE" id="PS01075">
    <property type="entry name" value="ACETATE_KINASE_1"/>
    <property type="match status" value="1"/>
</dbReference>
<reference evidence="9" key="1">
    <citation type="submission" date="2017-09" db="EMBL/GenBank/DDBJ databases">
        <title>Depth-based differentiation of microbial function through sediment-hosted aquifers and enrichment of novel symbionts in the deep terrestrial subsurface.</title>
        <authorList>
            <person name="Probst A.J."/>
            <person name="Ladd B."/>
            <person name="Jarett J.K."/>
            <person name="Geller-Mcgrath D.E."/>
            <person name="Sieber C.M.K."/>
            <person name="Emerson J.B."/>
            <person name="Anantharaman K."/>
            <person name="Thomas B.C."/>
            <person name="Malmstrom R."/>
            <person name="Stieglmeier M."/>
            <person name="Klingl A."/>
            <person name="Woyke T."/>
            <person name="Ryan C.M."/>
            <person name="Banfield J.F."/>
        </authorList>
    </citation>
    <scope>NUCLEOTIDE SEQUENCE [LARGE SCALE GENOMIC DNA]</scope>
</reference>
<comment type="similarity">
    <text evidence="1 6 7">Belongs to the acetokinase family.</text>
</comment>
<feature type="binding site" evidence="6">
    <location>
        <position position="335"/>
    </location>
    <ligand>
        <name>Mg(2+)</name>
        <dbReference type="ChEBI" id="CHEBI:18420"/>
    </ligand>
</feature>
<sequence>MSNILVINSGSTSIKYKVFDQNEKQLLAGNLNDFNNHENALKQILRKIVNIGEIKAVGHRMVHGGDKFFRSLLINDENISELEKFNDLAPLHNPYNLAGIKASLNFLPHLPQVAVFDTAFYFNLPEIARTYALPKELLKQHKIRRYGFHGISHEYVMSEAAQKLKKPAGKINLITCHLGGGWSITAIKNGRPIDTSMGFTPMEGLVMMTRSGDIDPGLIFYLLHNEAVREEERITSVYHMLNYESGIKGLSGVKDYQELIRNVSLGNSDCQLAFDIAINRLVKYIGSYWAILEGKVDAIVFTGGIGAGNAMTRNEVKNKIKFLGEVKILSIQTNEELMIAREVRKLVSGI</sequence>
<comment type="pathway">
    <text evidence="6">Metabolic intermediate biosynthesis; acetyl-CoA biosynthesis; acetyl-CoA from acetate: step 1/2.</text>
</comment>
<dbReference type="PANTHER" id="PTHR21060:SF15">
    <property type="entry name" value="ACETATE KINASE-RELATED"/>
    <property type="match status" value="1"/>
</dbReference>
<keyword evidence="3 6" id="KW-0547">Nucleotide-binding</keyword>
<dbReference type="EC" id="2.7.2.1" evidence="6"/>
<comment type="subunit">
    <text evidence="6">Homodimer.</text>
</comment>
<dbReference type="GO" id="GO:0005524">
    <property type="term" value="F:ATP binding"/>
    <property type="evidence" value="ECO:0007669"/>
    <property type="project" value="UniProtKB-KW"/>
</dbReference>
<evidence type="ECO:0000256" key="5">
    <source>
        <dbReference type="ARBA" id="ARBA00022840"/>
    </source>
</evidence>
<dbReference type="GO" id="GO:0006085">
    <property type="term" value="P:acetyl-CoA biosynthetic process"/>
    <property type="evidence" value="ECO:0007669"/>
    <property type="project" value="UniProtKB-UniRule"/>
</dbReference>
<feature type="binding site" evidence="6">
    <location>
        <position position="15"/>
    </location>
    <ligand>
        <name>ATP</name>
        <dbReference type="ChEBI" id="CHEBI:30616"/>
    </ligand>
</feature>